<dbReference type="InterPro" id="IPR037914">
    <property type="entry name" value="SpoVT-AbrB_sf"/>
</dbReference>
<evidence type="ECO:0000259" key="1">
    <source>
        <dbReference type="PROSITE" id="PS51740"/>
    </source>
</evidence>
<reference evidence="2" key="1">
    <citation type="journal article" date="2015" name="Nature">
        <title>Complex archaea that bridge the gap between prokaryotes and eukaryotes.</title>
        <authorList>
            <person name="Spang A."/>
            <person name="Saw J.H."/>
            <person name="Jorgensen S.L."/>
            <person name="Zaremba-Niedzwiedzka K."/>
            <person name="Martijn J."/>
            <person name="Lind A.E."/>
            <person name="van Eijk R."/>
            <person name="Schleper C."/>
            <person name="Guy L."/>
            <person name="Ettema T.J."/>
        </authorList>
    </citation>
    <scope>NUCLEOTIDE SEQUENCE</scope>
</reference>
<dbReference type="PANTHER" id="PTHR34860">
    <property type="entry name" value="REPRESSOR-LIKE PROTEIN SSO7C3"/>
    <property type="match status" value="1"/>
</dbReference>
<dbReference type="EMBL" id="LAZR01008696">
    <property type="protein sequence ID" value="KKM77113.1"/>
    <property type="molecule type" value="Genomic_DNA"/>
</dbReference>
<organism evidence="2">
    <name type="scientific">marine sediment metagenome</name>
    <dbReference type="NCBI Taxonomy" id="412755"/>
    <lineage>
        <taxon>unclassified sequences</taxon>
        <taxon>metagenomes</taxon>
        <taxon>ecological metagenomes</taxon>
    </lineage>
</organism>
<dbReference type="NCBIfam" id="TIGR01439">
    <property type="entry name" value="lp_hng_hel_AbrB"/>
    <property type="match status" value="1"/>
</dbReference>
<gene>
    <name evidence="2" type="ORF">LCGC14_1373370</name>
</gene>
<proteinExistence type="predicted"/>
<dbReference type="InterPro" id="IPR052975">
    <property type="entry name" value="Repressor-like_regulatory"/>
</dbReference>
<name>A0A0F9K527_9ZZZZ</name>
<dbReference type="Pfam" id="PF04014">
    <property type="entry name" value="MazE_antitoxin"/>
    <property type="match status" value="1"/>
</dbReference>
<accession>A0A0F9K527</accession>
<dbReference type="SMART" id="SM00966">
    <property type="entry name" value="SpoVT_AbrB"/>
    <property type="match status" value="1"/>
</dbReference>
<feature type="domain" description="SpoVT-AbrB" evidence="1">
    <location>
        <begin position="6"/>
        <end position="51"/>
    </location>
</feature>
<dbReference type="AlphaFoldDB" id="A0A0F9K527"/>
<sequence length="81" mass="9577">MRKILNAESKIDEKGRICIPIEIRKKLNIKSGEKLFFQVQDDKIILRRTTSTEDFIKKSEAFSEILKKTSKNPIEFKKMFD</sequence>
<protein>
    <recommendedName>
        <fullName evidence="1">SpoVT-AbrB domain-containing protein</fullName>
    </recommendedName>
</protein>
<dbReference type="PANTHER" id="PTHR34860:SF6">
    <property type="entry name" value="REPRESSOR-LIKE PROTEIN SSO7C3"/>
    <property type="match status" value="1"/>
</dbReference>
<dbReference type="Gene3D" id="2.10.260.10">
    <property type="match status" value="1"/>
</dbReference>
<dbReference type="GO" id="GO:0003677">
    <property type="term" value="F:DNA binding"/>
    <property type="evidence" value="ECO:0007669"/>
    <property type="project" value="InterPro"/>
</dbReference>
<evidence type="ECO:0000313" key="2">
    <source>
        <dbReference type="EMBL" id="KKM77113.1"/>
    </source>
</evidence>
<dbReference type="SUPFAM" id="SSF89447">
    <property type="entry name" value="AbrB/MazE/MraZ-like"/>
    <property type="match status" value="1"/>
</dbReference>
<dbReference type="PROSITE" id="PS51740">
    <property type="entry name" value="SPOVT_ABRB"/>
    <property type="match status" value="1"/>
</dbReference>
<dbReference type="InterPro" id="IPR007159">
    <property type="entry name" value="SpoVT-AbrB_dom"/>
</dbReference>
<comment type="caution">
    <text evidence="2">The sequence shown here is derived from an EMBL/GenBank/DDBJ whole genome shotgun (WGS) entry which is preliminary data.</text>
</comment>